<dbReference type="EMBL" id="KI913156">
    <property type="protein sequence ID" value="ETV72034.1"/>
    <property type="molecule type" value="Genomic_DNA"/>
</dbReference>
<dbReference type="VEuPathDB" id="FungiDB:H257_12837"/>
<accession>W4FZ25</accession>
<reference evidence="2" key="1">
    <citation type="submission" date="2013-12" db="EMBL/GenBank/DDBJ databases">
        <title>The Genome Sequence of Aphanomyces astaci APO3.</title>
        <authorList>
            <consortium name="The Broad Institute Genomics Platform"/>
            <person name="Russ C."/>
            <person name="Tyler B."/>
            <person name="van West P."/>
            <person name="Dieguez-Uribeondo J."/>
            <person name="Young S.K."/>
            <person name="Zeng Q."/>
            <person name="Gargeya S."/>
            <person name="Fitzgerald M."/>
            <person name="Abouelleil A."/>
            <person name="Alvarado L."/>
            <person name="Chapman S.B."/>
            <person name="Gainer-Dewar J."/>
            <person name="Goldberg J."/>
            <person name="Griggs A."/>
            <person name="Gujja S."/>
            <person name="Hansen M."/>
            <person name="Howarth C."/>
            <person name="Imamovic A."/>
            <person name="Ireland A."/>
            <person name="Larimer J."/>
            <person name="McCowan C."/>
            <person name="Murphy C."/>
            <person name="Pearson M."/>
            <person name="Poon T.W."/>
            <person name="Priest M."/>
            <person name="Roberts A."/>
            <person name="Saif S."/>
            <person name="Shea T."/>
            <person name="Sykes S."/>
            <person name="Wortman J."/>
            <person name="Nusbaum C."/>
            <person name="Birren B."/>
        </authorList>
    </citation>
    <scope>NUCLEOTIDE SEQUENCE [LARGE SCALE GENOMIC DNA]</scope>
    <source>
        <strain evidence="2">APO3</strain>
    </source>
</reference>
<evidence type="ECO:0000256" key="1">
    <source>
        <dbReference type="SAM" id="MobiDB-lite"/>
    </source>
</evidence>
<evidence type="ECO:0000313" key="2">
    <source>
        <dbReference type="EMBL" id="ETV72034.1"/>
    </source>
</evidence>
<protein>
    <submittedName>
        <fullName evidence="2">Uncharacterized protein</fullName>
    </submittedName>
</protein>
<sequence>MQTAAAGLTANTTLQWYRRLKKMGGDEGAVGNRSRAGGRHLGADQTRRFSHATLSGDVEREPC</sequence>
<dbReference type="GeneID" id="20814833"/>
<dbReference type="RefSeq" id="XP_009838477.1">
    <property type="nucleotide sequence ID" value="XM_009840175.1"/>
</dbReference>
<gene>
    <name evidence="2" type="ORF">H257_12837</name>
</gene>
<dbReference type="AlphaFoldDB" id="W4FZ25"/>
<feature type="region of interest" description="Disordered" evidence="1">
    <location>
        <begin position="24"/>
        <end position="63"/>
    </location>
</feature>
<proteinExistence type="predicted"/>
<organism evidence="2">
    <name type="scientific">Aphanomyces astaci</name>
    <name type="common">Crayfish plague agent</name>
    <dbReference type="NCBI Taxonomy" id="112090"/>
    <lineage>
        <taxon>Eukaryota</taxon>
        <taxon>Sar</taxon>
        <taxon>Stramenopiles</taxon>
        <taxon>Oomycota</taxon>
        <taxon>Saprolegniomycetes</taxon>
        <taxon>Saprolegniales</taxon>
        <taxon>Verrucalvaceae</taxon>
        <taxon>Aphanomyces</taxon>
    </lineage>
</organism>
<name>W4FZ25_APHAT</name>